<dbReference type="Proteomes" id="UP000054624">
    <property type="component" value="Unassembled WGS sequence"/>
</dbReference>
<dbReference type="PROSITE" id="PS00895">
    <property type="entry name" value="3_HYDROXYISOBUT_DH"/>
    <property type="match status" value="1"/>
</dbReference>
<dbReference type="RefSeq" id="WP_061162373.1">
    <property type="nucleotide sequence ID" value="NZ_FCOI02000016.1"/>
</dbReference>
<dbReference type="GO" id="GO:0050661">
    <property type="term" value="F:NADP binding"/>
    <property type="evidence" value="ECO:0007669"/>
    <property type="project" value="InterPro"/>
</dbReference>
<dbReference type="InterPro" id="IPR011548">
    <property type="entry name" value="HIBADH"/>
</dbReference>
<evidence type="ECO:0000256" key="6">
    <source>
        <dbReference type="RuleBase" id="RU910714"/>
    </source>
</evidence>
<sequence length="298" mass="29945">MRIGFIGLGHMGGPMAANLLKAGHAVTAFDLVPAALDAAKAAGATLAASPRAAAEGAEVVITMLPAAQHVKAVYLNDDGVLAGVAKGVPVVDSSTIDPATAKLIGEAAAKQGNPFADAPVSGGVVGAQAGTLTFMVGADEALFETLRPVLSGMGKNMVRCGETGTGQIAKICNNLLLGISMIGVAEAMKLGETLGIDPAKLASIVNTSTGRCWSSDTCNPYPGIVETAPASRDYAGGFGADLMLKDLGLAVDAARGAKQPVFMGALAQQLYQSMSQQGLGGLDFSGIIKLYAKNSGAQ</sequence>
<gene>
    <name evidence="9" type="ORF">AWB76_04620</name>
</gene>
<keyword evidence="2 6" id="KW-0101">Branched-chain amino acid catabolism</keyword>
<dbReference type="PANTHER" id="PTHR22981:SF7">
    <property type="entry name" value="3-HYDROXYISOBUTYRATE DEHYDROGENASE, MITOCHONDRIAL"/>
    <property type="match status" value="1"/>
</dbReference>
<organism evidence="9 10">
    <name type="scientific">Caballeronia temeraria</name>
    <dbReference type="NCBI Taxonomy" id="1777137"/>
    <lineage>
        <taxon>Bacteria</taxon>
        <taxon>Pseudomonadati</taxon>
        <taxon>Pseudomonadota</taxon>
        <taxon>Betaproteobacteria</taxon>
        <taxon>Burkholderiales</taxon>
        <taxon>Burkholderiaceae</taxon>
        <taxon>Caballeronia</taxon>
    </lineage>
</organism>
<dbReference type="EMBL" id="FCOI02000016">
    <property type="protein sequence ID" value="SAK73051.1"/>
    <property type="molecule type" value="Genomic_DNA"/>
</dbReference>
<reference evidence="10" key="1">
    <citation type="submission" date="2016-01" db="EMBL/GenBank/DDBJ databases">
        <authorList>
            <person name="Peeters Charlotte."/>
        </authorList>
    </citation>
    <scope>NUCLEOTIDE SEQUENCE [LARGE SCALE GENOMIC DNA]</scope>
</reference>
<dbReference type="PIRSF" id="PIRSF000103">
    <property type="entry name" value="HIBADH"/>
    <property type="match status" value="1"/>
</dbReference>
<dbReference type="UniPathway" id="UPA00362"/>
<dbReference type="SUPFAM" id="SSF51735">
    <property type="entry name" value="NAD(P)-binding Rossmann-fold domains"/>
    <property type="match status" value="1"/>
</dbReference>
<evidence type="ECO:0000259" key="7">
    <source>
        <dbReference type="Pfam" id="PF03446"/>
    </source>
</evidence>
<evidence type="ECO:0000256" key="5">
    <source>
        <dbReference type="PIRSR" id="PIRSR000103-1"/>
    </source>
</evidence>
<proteinExistence type="inferred from homology"/>
<evidence type="ECO:0000256" key="1">
    <source>
        <dbReference type="ARBA" id="ARBA00009080"/>
    </source>
</evidence>
<keyword evidence="4 6" id="KW-0520">NAD</keyword>
<name>A0A158BST3_9BURK</name>
<accession>A0A158BST3</accession>
<dbReference type="GO" id="GO:0051287">
    <property type="term" value="F:NAD binding"/>
    <property type="evidence" value="ECO:0007669"/>
    <property type="project" value="InterPro"/>
</dbReference>
<dbReference type="InterPro" id="IPR029154">
    <property type="entry name" value="HIBADH-like_NADP-bd"/>
</dbReference>
<dbReference type="Pfam" id="PF03446">
    <property type="entry name" value="NAD_binding_2"/>
    <property type="match status" value="1"/>
</dbReference>
<dbReference type="InterPro" id="IPR006115">
    <property type="entry name" value="6PGDH_NADP-bd"/>
</dbReference>
<comment type="similarity">
    <text evidence="1 6">Belongs to the HIBADH-related family.</text>
</comment>
<comment type="catalytic activity">
    <reaction evidence="6">
        <text>3-hydroxy-2-methylpropanoate + NAD(+) = 2-methyl-3-oxopropanoate + NADH + H(+)</text>
        <dbReference type="Rhea" id="RHEA:17681"/>
        <dbReference type="ChEBI" id="CHEBI:11805"/>
        <dbReference type="ChEBI" id="CHEBI:15378"/>
        <dbReference type="ChEBI" id="CHEBI:57540"/>
        <dbReference type="ChEBI" id="CHEBI:57700"/>
        <dbReference type="ChEBI" id="CHEBI:57945"/>
        <dbReference type="EC" id="1.1.1.31"/>
    </reaction>
</comment>
<dbReference type="Gene3D" id="3.40.50.720">
    <property type="entry name" value="NAD(P)-binding Rossmann-like Domain"/>
    <property type="match status" value="1"/>
</dbReference>
<dbReference type="PANTHER" id="PTHR22981">
    <property type="entry name" value="3-HYDROXYISOBUTYRATE DEHYDROGENASE-RELATED"/>
    <property type="match status" value="1"/>
</dbReference>
<protein>
    <recommendedName>
        <fullName evidence="6">3-hydroxyisobutyrate dehydrogenase</fullName>
        <shortName evidence="6">HIBADH</shortName>
        <ecNumber evidence="6">1.1.1.31</ecNumber>
    </recommendedName>
</protein>
<dbReference type="OrthoDB" id="9777604at2"/>
<comment type="pathway">
    <text evidence="6">Amino-acid degradation; L-valine degradation.</text>
</comment>
<dbReference type="Pfam" id="PF14833">
    <property type="entry name" value="NAD_binding_11"/>
    <property type="match status" value="1"/>
</dbReference>
<dbReference type="InterPro" id="IPR008927">
    <property type="entry name" value="6-PGluconate_DH-like_C_sf"/>
</dbReference>
<dbReference type="InterPro" id="IPR002204">
    <property type="entry name" value="3-OH-isobutyrate_DH-rel_CS"/>
</dbReference>
<dbReference type="STRING" id="1777137.AWB76_04620"/>
<dbReference type="GO" id="GO:0006574">
    <property type="term" value="P:L-valine catabolic process"/>
    <property type="evidence" value="ECO:0007669"/>
    <property type="project" value="UniProtKB-UniPathway"/>
</dbReference>
<feature type="domain" description="3-hydroxyisobutyrate dehydrogenase-like NAD-binding" evidence="8">
    <location>
        <begin position="164"/>
        <end position="291"/>
    </location>
</feature>
<dbReference type="NCBIfam" id="TIGR01692">
    <property type="entry name" value="HIBADH"/>
    <property type="match status" value="1"/>
</dbReference>
<dbReference type="Gene3D" id="1.10.1040.10">
    <property type="entry name" value="N-(1-d-carboxylethyl)-l-norvaline Dehydrogenase, domain 2"/>
    <property type="match status" value="1"/>
</dbReference>
<keyword evidence="3 6" id="KW-0560">Oxidoreductase</keyword>
<evidence type="ECO:0000313" key="9">
    <source>
        <dbReference type="EMBL" id="SAK73051.1"/>
    </source>
</evidence>
<dbReference type="InterPro" id="IPR015815">
    <property type="entry name" value="HIBADH-related"/>
</dbReference>
<dbReference type="GO" id="GO:0008442">
    <property type="term" value="F:3-hydroxyisobutyrate dehydrogenase activity"/>
    <property type="evidence" value="ECO:0007669"/>
    <property type="project" value="UniProtKB-EC"/>
</dbReference>
<dbReference type="InterPro" id="IPR013328">
    <property type="entry name" value="6PGD_dom2"/>
</dbReference>
<feature type="domain" description="6-phosphogluconate dehydrogenase NADP-binding" evidence="7">
    <location>
        <begin position="2"/>
        <end position="160"/>
    </location>
</feature>
<dbReference type="EC" id="1.1.1.31" evidence="6"/>
<evidence type="ECO:0000256" key="2">
    <source>
        <dbReference type="ARBA" id="ARBA00022456"/>
    </source>
</evidence>
<feature type="active site" evidence="5">
    <location>
        <position position="170"/>
    </location>
</feature>
<dbReference type="SUPFAM" id="SSF48179">
    <property type="entry name" value="6-phosphogluconate dehydrogenase C-terminal domain-like"/>
    <property type="match status" value="1"/>
</dbReference>
<evidence type="ECO:0000256" key="3">
    <source>
        <dbReference type="ARBA" id="ARBA00023002"/>
    </source>
</evidence>
<dbReference type="AlphaFoldDB" id="A0A158BST3"/>
<evidence type="ECO:0000313" key="10">
    <source>
        <dbReference type="Proteomes" id="UP000054624"/>
    </source>
</evidence>
<keyword evidence="10" id="KW-1185">Reference proteome</keyword>
<dbReference type="FunFam" id="1.10.1040.10:FF:000006">
    <property type="entry name" value="3-hydroxyisobutyrate dehydrogenase"/>
    <property type="match status" value="1"/>
</dbReference>
<evidence type="ECO:0000259" key="8">
    <source>
        <dbReference type="Pfam" id="PF14833"/>
    </source>
</evidence>
<evidence type="ECO:0000256" key="4">
    <source>
        <dbReference type="ARBA" id="ARBA00023027"/>
    </source>
</evidence>
<dbReference type="InterPro" id="IPR036291">
    <property type="entry name" value="NAD(P)-bd_dom_sf"/>
</dbReference>